<dbReference type="EC" id="3.1.4.52" evidence="1"/>
<dbReference type="FunFam" id="3.20.20.450:FF:000001">
    <property type="entry name" value="Cyclic di-GMP phosphodiesterase yahA"/>
    <property type="match status" value="1"/>
</dbReference>
<dbReference type="CDD" id="cd01949">
    <property type="entry name" value="GGDEF"/>
    <property type="match status" value="1"/>
</dbReference>
<feature type="domain" description="EAL" evidence="5">
    <location>
        <begin position="424"/>
        <end position="677"/>
    </location>
</feature>
<keyword evidence="2" id="KW-0973">c-di-GMP</keyword>
<evidence type="ECO:0000256" key="1">
    <source>
        <dbReference type="ARBA" id="ARBA00012282"/>
    </source>
</evidence>
<dbReference type="SUPFAM" id="SSF55073">
    <property type="entry name" value="Nucleotide cyclase"/>
    <property type="match status" value="1"/>
</dbReference>
<evidence type="ECO:0000256" key="4">
    <source>
        <dbReference type="SAM" id="Phobius"/>
    </source>
</evidence>
<dbReference type="AlphaFoldDB" id="A0A1Y0I557"/>
<dbReference type="Proteomes" id="UP000196027">
    <property type="component" value="Chromosome"/>
</dbReference>
<evidence type="ECO:0000313" key="7">
    <source>
        <dbReference type="EMBL" id="ARU55617.1"/>
    </source>
</evidence>
<feature type="coiled-coil region" evidence="3">
    <location>
        <begin position="32"/>
        <end position="59"/>
    </location>
</feature>
<feature type="transmembrane region" description="Helical" evidence="4">
    <location>
        <begin position="160"/>
        <end position="184"/>
    </location>
</feature>
<dbReference type="Pfam" id="PF00990">
    <property type="entry name" value="GGDEF"/>
    <property type="match status" value="1"/>
</dbReference>
<keyword evidence="4" id="KW-0472">Membrane</keyword>
<evidence type="ECO:0000259" key="6">
    <source>
        <dbReference type="PROSITE" id="PS50887"/>
    </source>
</evidence>
<protein>
    <recommendedName>
        <fullName evidence="1">cyclic-guanylate-specific phosphodiesterase</fullName>
        <ecNumber evidence="1">3.1.4.52</ecNumber>
    </recommendedName>
</protein>
<feature type="transmembrane region" description="Helical" evidence="4">
    <location>
        <begin position="15"/>
        <end position="37"/>
    </location>
</feature>
<reference evidence="7 8" key="1">
    <citation type="submission" date="2017-05" db="EMBL/GenBank/DDBJ databases">
        <title>Genomic insights into alkan degradation activity of Oleiphilus messinensis.</title>
        <authorList>
            <person name="Kozyavkin S.A."/>
            <person name="Slesarev A.I."/>
            <person name="Golyshin P.N."/>
            <person name="Korzhenkov A."/>
            <person name="Golyshina O.N."/>
            <person name="Toshchakov S.V."/>
        </authorList>
    </citation>
    <scope>NUCLEOTIDE SEQUENCE [LARGE SCALE GENOMIC DNA]</scope>
    <source>
        <strain evidence="7 8">ME102</strain>
    </source>
</reference>
<dbReference type="NCBIfam" id="TIGR00254">
    <property type="entry name" value="GGDEF"/>
    <property type="match status" value="1"/>
</dbReference>
<keyword evidence="4" id="KW-1133">Transmembrane helix</keyword>
<dbReference type="CDD" id="cd01948">
    <property type="entry name" value="EAL"/>
    <property type="match status" value="1"/>
</dbReference>
<dbReference type="PROSITE" id="PS50883">
    <property type="entry name" value="EAL"/>
    <property type="match status" value="1"/>
</dbReference>
<dbReference type="PANTHER" id="PTHR44757">
    <property type="entry name" value="DIGUANYLATE CYCLASE DGCP"/>
    <property type="match status" value="1"/>
</dbReference>
<dbReference type="InterPro" id="IPR052155">
    <property type="entry name" value="Biofilm_reg_signaling"/>
</dbReference>
<proteinExistence type="predicted"/>
<dbReference type="SMART" id="SM00052">
    <property type="entry name" value="EAL"/>
    <property type="match status" value="1"/>
</dbReference>
<dbReference type="Gene3D" id="3.20.20.450">
    <property type="entry name" value="EAL domain"/>
    <property type="match status" value="1"/>
</dbReference>
<dbReference type="Gene3D" id="3.30.70.270">
    <property type="match status" value="1"/>
</dbReference>
<dbReference type="OrthoDB" id="9804951at2"/>
<dbReference type="Pfam" id="PF00563">
    <property type="entry name" value="EAL"/>
    <property type="match status" value="1"/>
</dbReference>
<accession>A0A1Y0I557</accession>
<dbReference type="RefSeq" id="WP_087460702.1">
    <property type="nucleotide sequence ID" value="NZ_CP021425.1"/>
</dbReference>
<dbReference type="InterPro" id="IPR001633">
    <property type="entry name" value="EAL_dom"/>
</dbReference>
<sequence length="689" mass="77456">MPAIIRTNNRLSIRLLRWVIITALLAGIILSLGQILLDADRAQNELDQQTLELMHVVQDAATQAVYSIDPELAQQVVEGLFEQRAIHLAIIAHPDGTPLAEKHRPLKESQSRWLTDLIFENERSFSVKLIKEIPEPVQYGILQVKIDTAYSAEVFLDRSLVVLASGVLRASILALILFMVYYYLLTKPLRQIIGSLITIDPKDPGEHNLPTPHNHEHDELGIWVKTANRLLKGISESQTKRKNAEERALKLSRYDPLTGLPNRLMFRNHLQLTLQDAAKLNKKVAVLCCGIDDFKSVNEQYSYNLGDKLLQAFAARLTRHSNLLHASARLGSDQFALVQFNIENAYKATELAEALLAAINMPFEIDGLTISVHSTIGITIFPDDGEDPDKLLQKSEQTMMLAKTQQRSQFQFYIASVDSEIRERKRLEKDLSEALGKDEFHLLYQPQLDYKSGRIVGAEALIRWIHPERGFVPPDHFIPIAENNGSIIEIGLWVLDAACQQAKIWQDKGLDIKIAVNLSAVQFKDAGIEEDIRRALEKHQLAAQYLEVEITETGFMENLTKAIEILTRINQSGISTAVDDFGTGYSSLSYLKQLPVDKLKIDKQFVWDMVENKQDFSIVQAIIHLGKSLNMRVIAEGVETAEQEAHLIEMGCNIGQGYYYSKPVDPEAFEALLTDLKAAQIPAPCSTSN</sequence>
<dbReference type="SUPFAM" id="SSF141868">
    <property type="entry name" value="EAL domain-like"/>
    <property type="match status" value="1"/>
</dbReference>
<dbReference type="EMBL" id="CP021425">
    <property type="protein sequence ID" value="ARU55617.1"/>
    <property type="molecule type" value="Genomic_DNA"/>
</dbReference>
<dbReference type="GO" id="GO:0071111">
    <property type="term" value="F:cyclic-guanylate-specific phosphodiesterase activity"/>
    <property type="evidence" value="ECO:0007669"/>
    <property type="project" value="UniProtKB-EC"/>
</dbReference>
<gene>
    <name evidence="7" type="ORF">OLMES_1542</name>
</gene>
<keyword evidence="4" id="KW-0812">Transmembrane</keyword>
<dbReference type="InterPro" id="IPR035919">
    <property type="entry name" value="EAL_sf"/>
</dbReference>
<feature type="domain" description="GGDEF" evidence="6">
    <location>
        <begin position="282"/>
        <end position="415"/>
    </location>
</feature>
<keyword evidence="3" id="KW-0175">Coiled coil</keyword>
<keyword evidence="8" id="KW-1185">Reference proteome</keyword>
<dbReference type="SMART" id="SM00267">
    <property type="entry name" value="GGDEF"/>
    <property type="match status" value="1"/>
</dbReference>
<dbReference type="KEGG" id="ome:OLMES_1542"/>
<evidence type="ECO:0000256" key="2">
    <source>
        <dbReference type="ARBA" id="ARBA00022636"/>
    </source>
</evidence>
<dbReference type="InterPro" id="IPR029787">
    <property type="entry name" value="Nucleotide_cyclase"/>
</dbReference>
<dbReference type="PANTHER" id="PTHR44757:SF2">
    <property type="entry name" value="BIOFILM ARCHITECTURE MAINTENANCE PROTEIN MBAA"/>
    <property type="match status" value="1"/>
</dbReference>
<dbReference type="InterPro" id="IPR043128">
    <property type="entry name" value="Rev_trsase/Diguanyl_cyclase"/>
</dbReference>
<evidence type="ECO:0000256" key="3">
    <source>
        <dbReference type="SAM" id="Coils"/>
    </source>
</evidence>
<evidence type="ECO:0000259" key="5">
    <source>
        <dbReference type="PROSITE" id="PS50883"/>
    </source>
</evidence>
<name>A0A1Y0I557_9GAMM</name>
<evidence type="ECO:0000313" key="8">
    <source>
        <dbReference type="Proteomes" id="UP000196027"/>
    </source>
</evidence>
<dbReference type="InterPro" id="IPR000160">
    <property type="entry name" value="GGDEF_dom"/>
</dbReference>
<dbReference type="PROSITE" id="PS50887">
    <property type="entry name" value="GGDEF"/>
    <property type="match status" value="1"/>
</dbReference>
<organism evidence="7 8">
    <name type="scientific">Oleiphilus messinensis</name>
    <dbReference type="NCBI Taxonomy" id="141451"/>
    <lineage>
        <taxon>Bacteria</taxon>
        <taxon>Pseudomonadati</taxon>
        <taxon>Pseudomonadota</taxon>
        <taxon>Gammaproteobacteria</taxon>
        <taxon>Oceanospirillales</taxon>
        <taxon>Oleiphilaceae</taxon>
        <taxon>Oleiphilus</taxon>
    </lineage>
</organism>